<reference evidence="2" key="2">
    <citation type="journal article" date="2024" name="Plant">
        <title>Genomic evolution and insights into agronomic trait innovations of Sesamum species.</title>
        <authorList>
            <person name="Miao H."/>
            <person name="Wang L."/>
            <person name="Qu L."/>
            <person name="Liu H."/>
            <person name="Sun Y."/>
            <person name="Le M."/>
            <person name="Wang Q."/>
            <person name="Wei S."/>
            <person name="Zheng Y."/>
            <person name="Lin W."/>
            <person name="Duan Y."/>
            <person name="Cao H."/>
            <person name="Xiong S."/>
            <person name="Wang X."/>
            <person name="Wei L."/>
            <person name="Li C."/>
            <person name="Ma Q."/>
            <person name="Ju M."/>
            <person name="Zhao R."/>
            <person name="Li G."/>
            <person name="Mu C."/>
            <person name="Tian Q."/>
            <person name="Mei H."/>
            <person name="Zhang T."/>
            <person name="Gao T."/>
            <person name="Zhang H."/>
        </authorList>
    </citation>
    <scope>NUCLEOTIDE SEQUENCE</scope>
    <source>
        <strain evidence="2">G02</strain>
    </source>
</reference>
<dbReference type="EMBL" id="JACGWJ010000013">
    <property type="protein sequence ID" value="KAL0377570.1"/>
    <property type="molecule type" value="Genomic_DNA"/>
</dbReference>
<evidence type="ECO:0000256" key="1">
    <source>
        <dbReference type="SAM" id="MobiDB-lite"/>
    </source>
</evidence>
<feature type="region of interest" description="Disordered" evidence="1">
    <location>
        <begin position="23"/>
        <end position="46"/>
    </location>
</feature>
<dbReference type="AlphaFoldDB" id="A0AAW2RBJ4"/>
<comment type="caution">
    <text evidence="2">The sequence shown here is derived from an EMBL/GenBank/DDBJ whole genome shotgun (WGS) entry which is preliminary data.</text>
</comment>
<sequence>MQIQELHRLYARQQELMNEIKRRELNKDDMKGEKHRSSSLFSPIPPGMQKEHGIPLIRWLIVCRRQALLASCFPVFRRITACPFCPHPRHKKFEDL</sequence>
<gene>
    <name evidence="2" type="ORF">Sradi_3062500</name>
</gene>
<evidence type="ECO:0000313" key="2">
    <source>
        <dbReference type="EMBL" id="KAL0377570.1"/>
    </source>
</evidence>
<reference evidence="2" key="1">
    <citation type="submission" date="2020-06" db="EMBL/GenBank/DDBJ databases">
        <authorList>
            <person name="Li T."/>
            <person name="Hu X."/>
            <person name="Zhang T."/>
            <person name="Song X."/>
            <person name="Zhang H."/>
            <person name="Dai N."/>
            <person name="Sheng W."/>
            <person name="Hou X."/>
            <person name="Wei L."/>
        </authorList>
    </citation>
    <scope>NUCLEOTIDE SEQUENCE</scope>
    <source>
        <strain evidence="2">G02</strain>
        <tissue evidence="2">Leaf</tissue>
    </source>
</reference>
<accession>A0AAW2RBJ4</accession>
<dbReference type="PANTHER" id="PTHR33167">
    <property type="entry name" value="TRANSCRIPTION FACTOR, PUTATIVE (DUF863)-RELATED"/>
    <property type="match status" value="1"/>
</dbReference>
<proteinExistence type="predicted"/>
<protein>
    <submittedName>
        <fullName evidence="2">Uncharacterized protein</fullName>
    </submittedName>
</protein>
<organism evidence="2">
    <name type="scientific">Sesamum radiatum</name>
    <name type="common">Black benniseed</name>
    <dbReference type="NCBI Taxonomy" id="300843"/>
    <lineage>
        <taxon>Eukaryota</taxon>
        <taxon>Viridiplantae</taxon>
        <taxon>Streptophyta</taxon>
        <taxon>Embryophyta</taxon>
        <taxon>Tracheophyta</taxon>
        <taxon>Spermatophyta</taxon>
        <taxon>Magnoliopsida</taxon>
        <taxon>eudicotyledons</taxon>
        <taxon>Gunneridae</taxon>
        <taxon>Pentapetalae</taxon>
        <taxon>asterids</taxon>
        <taxon>lamiids</taxon>
        <taxon>Lamiales</taxon>
        <taxon>Pedaliaceae</taxon>
        <taxon>Sesamum</taxon>
    </lineage>
</organism>
<feature type="compositionally biased region" description="Basic and acidic residues" evidence="1">
    <location>
        <begin position="23"/>
        <end position="36"/>
    </location>
</feature>
<name>A0AAW2RBJ4_SESRA</name>
<dbReference type="PANTHER" id="PTHR33167:SF18">
    <property type="entry name" value="GB|AAF67766.1"/>
    <property type="match status" value="1"/>
</dbReference>